<keyword evidence="11" id="KW-1133">Transmembrane helix</keyword>
<dbReference type="InterPro" id="IPR008427">
    <property type="entry name" value="Extracellular_membr_CFEM_dom"/>
</dbReference>
<dbReference type="Pfam" id="PF05730">
    <property type="entry name" value="CFEM"/>
    <property type="match status" value="1"/>
</dbReference>
<organism evidence="13 14">
    <name type="scientific">Teratosphaeria destructans</name>
    <dbReference type="NCBI Taxonomy" id="418781"/>
    <lineage>
        <taxon>Eukaryota</taxon>
        <taxon>Fungi</taxon>
        <taxon>Dikarya</taxon>
        <taxon>Ascomycota</taxon>
        <taxon>Pezizomycotina</taxon>
        <taxon>Dothideomycetes</taxon>
        <taxon>Dothideomycetidae</taxon>
        <taxon>Mycosphaerellales</taxon>
        <taxon>Teratosphaeriaceae</taxon>
        <taxon>Teratosphaeria</taxon>
    </lineage>
</organism>
<feature type="disulfide bond" evidence="9">
    <location>
        <begin position="72"/>
        <end position="79"/>
    </location>
</feature>
<evidence type="ECO:0000256" key="7">
    <source>
        <dbReference type="ARBA" id="ARBA00023157"/>
    </source>
</evidence>
<reference evidence="13 14" key="1">
    <citation type="journal article" date="2018" name="IMA Fungus">
        <title>IMA Genome-F 10: Nine draft genome sequences of Claviceps purpurea s.lat., including C. arundinis, C. humidiphila, and C. cf. spartinae, pseudomolecules for the pitch canker pathogen Fusarium circinatum, draft genome of Davidsoniella eucalypti, Grosmannia galeiformis, Quambalaria eucalypti, and Teratosphaeria destructans.</title>
        <authorList>
            <person name="Wingfield B.D."/>
            <person name="Liu M."/>
            <person name="Nguyen H.D."/>
            <person name="Lane F.A."/>
            <person name="Morgan S.W."/>
            <person name="De Vos L."/>
            <person name="Wilken P.M."/>
            <person name="Duong T.A."/>
            <person name="Aylward J."/>
            <person name="Coetzee M.P."/>
            <person name="Dadej K."/>
            <person name="De Beer Z.W."/>
            <person name="Findlay W."/>
            <person name="Havenga M."/>
            <person name="Kolarik M."/>
            <person name="Menzies J.G."/>
            <person name="Naidoo K."/>
            <person name="Pochopski O."/>
            <person name="Shoukouhi P."/>
            <person name="Santana Q.C."/>
            <person name="Seifert K.A."/>
            <person name="Soal N."/>
            <person name="Steenkamp E.T."/>
            <person name="Tatham C.T."/>
            <person name="van der Nest M.A."/>
            <person name="Wingfield M.J."/>
        </authorList>
    </citation>
    <scope>NUCLEOTIDE SEQUENCE [LARGE SCALE GENOMIC DNA]</scope>
    <source>
        <strain evidence="13">CMW44962</strain>
    </source>
</reference>
<feature type="compositionally biased region" description="Basic and acidic residues" evidence="10">
    <location>
        <begin position="639"/>
        <end position="659"/>
    </location>
</feature>
<evidence type="ECO:0000256" key="1">
    <source>
        <dbReference type="ARBA" id="ARBA00004589"/>
    </source>
</evidence>
<keyword evidence="6" id="KW-0732">Signal</keyword>
<sequence length="849" mass="92021">MPTISSQQRAASEATDDIHHDRDTQQQARTTAVPSLRNVRQRDLPDQLQDAVPSCAQQCLQTYIDQEYSSRCSDNRFDCMCSHYSSQGYTLGELAYICYESSCATKTTPQEEAVYGICSSQTRAVPATHSTLTVPATTATASATSGPSTAIVTASITPSSSAASSRTATSSSSRVSAVPSQASVAAATASPFSTSTALSVGQAVGVSIAAFAAMAAVIALIYCIIQCRKKKARKSKRTDSYDFVDDAPPRFLPPGLAQSHVRWPPSGHVDGRKRSPESHNRAETRFPVIPSDPETVARLTGQRRPSTLAVQRSNESMRTLSKLLPDKPGQTPPQRPQTIWPRPLSTKSPATVFEEDRYSRMPVQQTPPIPRAPPRTLTLPGMQIRPTSRAPIYADQYTRSPDEIRRPSLSLDVPPRARSTNKIPSSNFYVSTPPRQLPPPTFSPGMSAVERLETRSSKAKSGTSTAASDLLSYYASPEAGSQVARTDITVTSPGPATSHPLGSPLTPISLEPQHQVRSPPAFITITKPTLPPRVVGQRPYSTGSNTSFESTDPDEPTPPEEDKQLSPVAEHSPIAAIKYPKIPRSSNQAVPRSPPAQLSTRRTPPRDPARWPPRTPPAQASPRHAPPDGRAGLPSQLQLEHRRQRSIESKHWRTPERQNPEVSPLTGTTLASRRRGDGPECEKKLVIDTSHSRTNSKSSGVRPPPQAQEAPSTKRSPGPRRPAGSRTESPLKGYGRPAYPLRPTAARTTTTPHAFRSAPNGLLPPEMISPGPKVLRYANIDAGHGREGVEITQEVVLQSPLWEPKLTPRRRGDDLILDVGMASPRYHAWRDGSAVWAGDGRDMMVGTAF</sequence>
<keyword evidence="5" id="KW-0336">GPI-anchor</keyword>
<evidence type="ECO:0000256" key="5">
    <source>
        <dbReference type="ARBA" id="ARBA00022622"/>
    </source>
</evidence>
<comment type="caution">
    <text evidence="13">The sequence shown here is derived from an EMBL/GenBank/DDBJ whole genome shotgun (WGS) entry which is preliminary data.</text>
</comment>
<evidence type="ECO:0000256" key="2">
    <source>
        <dbReference type="ARBA" id="ARBA00004613"/>
    </source>
</evidence>
<feature type="domain" description="CFEM" evidence="12">
    <location>
        <begin position="27"/>
        <end position="145"/>
    </location>
</feature>
<evidence type="ECO:0000256" key="4">
    <source>
        <dbReference type="ARBA" id="ARBA00022525"/>
    </source>
</evidence>
<dbReference type="EMBL" id="RIBY02000469">
    <property type="protein sequence ID" value="KAH9842107.1"/>
    <property type="molecule type" value="Genomic_DNA"/>
</dbReference>
<keyword evidence="4" id="KW-0964">Secreted</keyword>
<feature type="region of interest" description="Disordered" evidence="10">
    <location>
        <begin position="322"/>
        <end position="345"/>
    </location>
</feature>
<evidence type="ECO:0000313" key="14">
    <source>
        <dbReference type="Proteomes" id="UP001138500"/>
    </source>
</evidence>
<evidence type="ECO:0000256" key="3">
    <source>
        <dbReference type="ARBA" id="ARBA00010031"/>
    </source>
</evidence>
<feature type="region of interest" description="Disordered" evidence="10">
    <location>
        <begin position="405"/>
        <end position="446"/>
    </location>
</feature>
<feature type="compositionally biased region" description="Basic and acidic residues" evidence="10">
    <location>
        <begin position="674"/>
        <end position="686"/>
    </location>
</feature>
<keyword evidence="14" id="KW-1185">Reference proteome</keyword>
<evidence type="ECO:0000256" key="6">
    <source>
        <dbReference type="ARBA" id="ARBA00022729"/>
    </source>
</evidence>
<evidence type="ECO:0000256" key="10">
    <source>
        <dbReference type="SAM" id="MobiDB-lite"/>
    </source>
</evidence>
<dbReference type="PROSITE" id="PS52012">
    <property type="entry name" value="CFEM"/>
    <property type="match status" value="1"/>
</dbReference>
<dbReference type="AlphaFoldDB" id="A0A9W7W5Y5"/>
<dbReference type="GO" id="GO:0005576">
    <property type="term" value="C:extracellular region"/>
    <property type="evidence" value="ECO:0007669"/>
    <property type="project" value="UniProtKB-SubCell"/>
</dbReference>
<feature type="compositionally biased region" description="Polar residues" evidence="10">
    <location>
        <begin position="584"/>
        <end position="602"/>
    </location>
</feature>
<evidence type="ECO:0000259" key="12">
    <source>
        <dbReference type="PROSITE" id="PS52012"/>
    </source>
</evidence>
<evidence type="ECO:0000256" key="11">
    <source>
        <dbReference type="SAM" id="Phobius"/>
    </source>
</evidence>
<reference evidence="13 14" key="2">
    <citation type="journal article" date="2021" name="Curr. Genet.">
        <title>Genetic response to nitrogen starvation in the aggressive Eucalyptus foliar pathogen Teratosphaeria destructans.</title>
        <authorList>
            <person name="Havenga M."/>
            <person name="Wingfield B.D."/>
            <person name="Wingfield M.J."/>
            <person name="Dreyer L.L."/>
            <person name="Roets F."/>
            <person name="Aylward J."/>
        </authorList>
    </citation>
    <scope>NUCLEOTIDE SEQUENCE [LARGE SCALE GENOMIC DNA]</scope>
    <source>
        <strain evidence="13">CMW44962</strain>
    </source>
</reference>
<accession>A0A9W7W5Y5</accession>
<keyword evidence="8" id="KW-0449">Lipoprotein</keyword>
<keyword evidence="11" id="KW-0472">Membrane</keyword>
<feature type="region of interest" description="Disordered" evidence="10">
    <location>
        <begin position="489"/>
        <end position="767"/>
    </location>
</feature>
<proteinExistence type="inferred from homology"/>
<dbReference type="Proteomes" id="UP001138500">
    <property type="component" value="Unassembled WGS sequence"/>
</dbReference>
<keyword evidence="7 9" id="KW-1015">Disulfide bond</keyword>
<feature type="compositionally biased region" description="Polar residues" evidence="10">
    <location>
        <begin position="539"/>
        <end position="550"/>
    </location>
</feature>
<feature type="compositionally biased region" description="Basic and acidic residues" evidence="10">
    <location>
        <begin position="269"/>
        <end position="284"/>
    </location>
</feature>
<dbReference type="GO" id="GO:0098552">
    <property type="term" value="C:side of membrane"/>
    <property type="evidence" value="ECO:0007669"/>
    <property type="project" value="UniProtKB-KW"/>
</dbReference>
<feature type="region of interest" description="Disordered" evidence="10">
    <location>
        <begin position="254"/>
        <end position="285"/>
    </location>
</feature>
<evidence type="ECO:0000313" key="13">
    <source>
        <dbReference type="EMBL" id="KAH9842107.1"/>
    </source>
</evidence>
<feature type="compositionally biased region" description="Low complexity" evidence="10">
    <location>
        <begin position="736"/>
        <end position="756"/>
    </location>
</feature>
<name>A0A9W7W5Y5_9PEZI</name>
<keyword evidence="11" id="KW-0812">Transmembrane</keyword>
<gene>
    <name evidence="13" type="ORF">Tdes44962_MAKER07712</name>
</gene>
<feature type="region of interest" description="Disordered" evidence="10">
    <location>
        <begin position="1"/>
        <end position="32"/>
    </location>
</feature>
<dbReference type="OrthoDB" id="3946741at2759"/>
<comment type="subcellular location">
    <subcellularLocation>
        <location evidence="1">Membrane</location>
        <topology evidence="1">Lipid-anchor</topology>
        <topology evidence="1">GPI-anchor</topology>
    </subcellularLocation>
    <subcellularLocation>
        <location evidence="2">Secreted</location>
    </subcellularLocation>
</comment>
<protein>
    <recommendedName>
        <fullName evidence="12">CFEM domain-containing protein</fullName>
    </recommendedName>
</protein>
<evidence type="ECO:0000256" key="8">
    <source>
        <dbReference type="ARBA" id="ARBA00023288"/>
    </source>
</evidence>
<comment type="caution">
    <text evidence="9">Lacks conserved residue(s) required for the propagation of feature annotation.</text>
</comment>
<comment type="similarity">
    <text evidence="3">Belongs to the RBT5 family.</text>
</comment>
<feature type="compositionally biased region" description="Polar residues" evidence="10">
    <location>
        <begin position="1"/>
        <end position="10"/>
    </location>
</feature>
<feature type="compositionally biased region" description="Polar residues" evidence="10">
    <location>
        <begin position="418"/>
        <end position="434"/>
    </location>
</feature>
<feature type="transmembrane region" description="Helical" evidence="11">
    <location>
        <begin position="203"/>
        <end position="225"/>
    </location>
</feature>
<evidence type="ECO:0000256" key="9">
    <source>
        <dbReference type="PROSITE-ProRule" id="PRU01356"/>
    </source>
</evidence>
<keyword evidence="5" id="KW-0325">Glycoprotein</keyword>